<gene>
    <name evidence="4" type="ORF">WMO45_04405</name>
</gene>
<protein>
    <submittedName>
        <fullName evidence="4">S-layer homology domain-containing protein</fullName>
    </submittedName>
</protein>
<feature type="domain" description="SLH" evidence="3">
    <location>
        <begin position="81"/>
        <end position="144"/>
    </location>
</feature>
<dbReference type="Pfam" id="PF00395">
    <property type="entry name" value="SLH"/>
    <property type="match status" value="1"/>
</dbReference>
<dbReference type="RefSeq" id="WP_349139356.1">
    <property type="nucleotide sequence ID" value="NZ_JBBMFT010000002.1"/>
</dbReference>
<evidence type="ECO:0000256" key="2">
    <source>
        <dbReference type="SAM" id="SignalP"/>
    </source>
</evidence>
<keyword evidence="5" id="KW-1185">Reference proteome</keyword>
<dbReference type="Proteomes" id="UP001440599">
    <property type="component" value="Unassembled WGS sequence"/>
</dbReference>
<accession>A0ABV1ENR7</accession>
<keyword evidence="1" id="KW-0677">Repeat</keyword>
<evidence type="ECO:0000313" key="4">
    <source>
        <dbReference type="EMBL" id="MEQ2455754.1"/>
    </source>
</evidence>
<evidence type="ECO:0000256" key="1">
    <source>
        <dbReference type="ARBA" id="ARBA00022737"/>
    </source>
</evidence>
<proteinExistence type="predicted"/>
<dbReference type="EMBL" id="JBBMFT010000002">
    <property type="protein sequence ID" value="MEQ2455754.1"/>
    <property type="molecule type" value="Genomic_DNA"/>
</dbReference>
<evidence type="ECO:0000259" key="3">
    <source>
        <dbReference type="PROSITE" id="PS51272"/>
    </source>
</evidence>
<dbReference type="PROSITE" id="PS51272">
    <property type="entry name" value="SLH"/>
    <property type="match status" value="1"/>
</dbReference>
<dbReference type="InterPro" id="IPR001119">
    <property type="entry name" value="SLH_dom"/>
</dbReference>
<organism evidence="4 5">
    <name type="scientific">Flavonifractor hominis</name>
    <dbReference type="NCBI Taxonomy" id="3133178"/>
    <lineage>
        <taxon>Bacteria</taxon>
        <taxon>Bacillati</taxon>
        <taxon>Bacillota</taxon>
        <taxon>Clostridia</taxon>
        <taxon>Eubacteriales</taxon>
        <taxon>Oscillospiraceae</taxon>
        <taxon>Flavonifractor</taxon>
    </lineage>
</organism>
<sequence>MKQRLLSGLLAVVLVLGLLAPAALAAAPTQDEAAQVLAALDIMVGDENGDLRLDASISRAEFTKMAVAASTSRDSVGDTVSVKPYPDVPQTYWAAPYIKAAVDLGLVQGDLYGNFNPERSITLAEGVTIVLRLLGYEDDAFTGVWPSGQMAQYRALKLDQGVTAGQDSAMTRRDALYLFYNLMVTKNTSGVYYLNVLEPTLNLVNSAGELDRVALINSAMDGPVVAGAGWQSAVPFSTATAKVYRNGSAADLSDIQSQDVVYWSKSMRTIWAYANKVTGTYEAASPSASNPTSVTVAGKSYTIETTEAAYALSDLGSWKIGDTVTLLLGRGGGVAAVTQAQAADGPVFGVITAVENASYDDGNNSTYTARTVTVYATDGNSYRYQCSDENLEEGDLVQVESGSLQVQRLSQASLTGTMNQSGTKLGDYPLADDVEIIDTYEACIPIRVYPSRLAGVTFTSGMVLFYSINTQGEIDRLILKDVTGDLHSYGVITEVNETDISSSMGFVLASSYTFDVGGQKQVFGSESAVYNLKKGPCQVKMDGAASIERLYALTECKLAKVSDQIAVGENNQRYTLAENVAVYVLDDGTYQYSSLSRVNGGDYTLTGWYDKAESAGGRIRVIVAEAKD</sequence>
<comment type="caution">
    <text evidence="4">The sequence shown here is derived from an EMBL/GenBank/DDBJ whole genome shotgun (WGS) entry which is preliminary data.</text>
</comment>
<evidence type="ECO:0000313" key="5">
    <source>
        <dbReference type="Proteomes" id="UP001440599"/>
    </source>
</evidence>
<name>A0ABV1ENR7_9FIRM</name>
<keyword evidence="2" id="KW-0732">Signal</keyword>
<reference evidence="4 5" key="1">
    <citation type="submission" date="2024-03" db="EMBL/GenBank/DDBJ databases">
        <title>Human intestinal bacterial collection.</title>
        <authorList>
            <person name="Pauvert C."/>
            <person name="Hitch T.C.A."/>
            <person name="Clavel T."/>
        </authorList>
    </citation>
    <scope>NUCLEOTIDE SEQUENCE [LARGE SCALE GENOMIC DNA]</scope>
    <source>
        <strain evidence="4 5">CLA-AP-H34</strain>
    </source>
</reference>
<feature type="chain" id="PRO_5046868239" evidence="2">
    <location>
        <begin position="26"/>
        <end position="628"/>
    </location>
</feature>
<feature type="signal peptide" evidence="2">
    <location>
        <begin position="1"/>
        <end position="25"/>
    </location>
</feature>